<dbReference type="SMART" id="SM00267">
    <property type="entry name" value="GGDEF"/>
    <property type="match status" value="1"/>
</dbReference>
<evidence type="ECO:0000256" key="1">
    <source>
        <dbReference type="SAM" id="Phobius"/>
    </source>
</evidence>
<feature type="transmembrane region" description="Helical" evidence="1">
    <location>
        <begin position="219"/>
        <end position="240"/>
    </location>
</feature>
<proteinExistence type="predicted"/>
<sequence length="884" mass="91754">MTAPLWRQPAAAAVTASTAVLLTAAVTTPFRGVQWDSLVTALALTHASVLMVLAVRRLPRSERRPWAYALLAVAAATLQLLSTNLPAQDLFSVANAVLFVPSGGGAIACCWALSRAAGRAGVTPSVFGADSVYVVASVFTLAYALLVEPLQTTRAVTGTETATLVGYCVYAAMSIGYAAVVVTRVSPRLRAAATVLLGAMVFTAVSASAFVLMELLDPRVWMTVSNLALLVAGYLVVVAVRMAGRPDRTTPRDDDGAGTALRVLQVALLAPAVALLSTLLRGTPISTTLVVLLFLLFLCSALGIGAFVYRMAGLDRQLTRTQQDLLSLIDGSSDPIVVLDRELRVVACSPVVAGVLRLGDGPVLGTRLPDLFVAEDRDLLRAALQPGGLRGQGGTQGAGPELVRLDGGRDGVRDLEVVCSGTVEDQLVVRIDDVTDRREQLRSLARMAYTDHLTGLPNRAAFEDAGAAWAAEHADAPAGVLVVDLDGFKAVNDTAGHEAGDLLLVEVGRRLRRVVRDEDVVARLGGDEFALLVRGLPDEVDDVARRLLTSVSLPYATVGGDFPVGASIGVSSLGPAGAQAAVREADEALRSAKELGKGCVRRHTPAVVEQSRRTTVLSRDLVPALRAGRLRVGYRPVTAPGTGRVTALELTPTWDHPALGPVADDVVRALAHRHGVTAEVQRWLVGQALEEAGPLLRGLDVALAASVAADERLPQGRAAHWLARIDGAGLRTDQIVLLVSEEVLATAGEDVVAVVSALQAAGVRLCVADHGLGRTLVAQQAQLPFDAVRVDLGGLGRVDADHVARAVRSCAAAAGAYGTDVVLAGVTTAEQYALACDLDVAGVTGQFVHQAVPVAALPALLGIDGPGAAAADPSGPAELAGSAS</sequence>
<dbReference type="Pfam" id="PF00563">
    <property type="entry name" value="EAL"/>
    <property type="match status" value="1"/>
</dbReference>
<gene>
    <name evidence="4" type="ORF">G1H19_13910</name>
</gene>
<feature type="transmembrane region" description="Helical" evidence="1">
    <location>
        <begin position="164"/>
        <end position="182"/>
    </location>
</feature>
<accession>A0A7K3WH90</accession>
<dbReference type="SUPFAM" id="SSF141868">
    <property type="entry name" value="EAL domain-like"/>
    <property type="match status" value="1"/>
</dbReference>
<feature type="domain" description="EAL" evidence="2">
    <location>
        <begin position="614"/>
        <end position="865"/>
    </location>
</feature>
<dbReference type="RefSeq" id="WP_162392893.1">
    <property type="nucleotide sequence ID" value="NZ_JAABOZ010000003.1"/>
</dbReference>
<evidence type="ECO:0000259" key="3">
    <source>
        <dbReference type="PROSITE" id="PS50887"/>
    </source>
</evidence>
<dbReference type="Proteomes" id="UP000470470">
    <property type="component" value="Unassembled WGS sequence"/>
</dbReference>
<dbReference type="PANTHER" id="PTHR44757">
    <property type="entry name" value="DIGUANYLATE CYCLASE DGCP"/>
    <property type="match status" value="1"/>
</dbReference>
<dbReference type="InterPro" id="IPR001633">
    <property type="entry name" value="EAL_dom"/>
</dbReference>
<keyword evidence="1" id="KW-1133">Transmembrane helix</keyword>
<feature type="transmembrane region" description="Helical" evidence="1">
    <location>
        <begin position="35"/>
        <end position="55"/>
    </location>
</feature>
<dbReference type="SMART" id="SM00052">
    <property type="entry name" value="EAL"/>
    <property type="match status" value="1"/>
</dbReference>
<dbReference type="Pfam" id="PF00990">
    <property type="entry name" value="GGDEF"/>
    <property type="match status" value="1"/>
</dbReference>
<dbReference type="PROSITE" id="PS50883">
    <property type="entry name" value="EAL"/>
    <property type="match status" value="1"/>
</dbReference>
<dbReference type="Gene3D" id="3.30.70.270">
    <property type="match status" value="1"/>
</dbReference>
<dbReference type="InterPro" id="IPR013656">
    <property type="entry name" value="PAS_4"/>
</dbReference>
<dbReference type="SUPFAM" id="SSF55073">
    <property type="entry name" value="Nucleotide cyclase"/>
    <property type="match status" value="1"/>
</dbReference>
<dbReference type="PANTHER" id="PTHR44757:SF2">
    <property type="entry name" value="BIOFILM ARCHITECTURE MAINTENANCE PROTEIN MBAA"/>
    <property type="match status" value="1"/>
</dbReference>
<evidence type="ECO:0000259" key="2">
    <source>
        <dbReference type="PROSITE" id="PS50883"/>
    </source>
</evidence>
<dbReference type="InterPro" id="IPR052155">
    <property type="entry name" value="Biofilm_reg_signaling"/>
</dbReference>
<feature type="transmembrane region" description="Helical" evidence="1">
    <location>
        <begin position="93"/>
        <end position="114"/>
    </location>
</feature>
<dbReference type="CDD" id="cd00130">
    <property type="entry name" value="PAS"/>
    <property type="match status" value="1"/>
</dbReference>
<dbReference type="AlphaFoldDB" id="A0A7K3WH90"/>
<evidence type="ECO:0000313" key="4">
    <source>
        <dbReference type="EMBL" id="NEL55090.1"/>
    </source>
</evidence>
<name>A0A7K3WH90_9ACTN</name>
<dbReference type="Gene3D" id="3.20.20.450">
    <property type="entry name" value="EAL domain"/>
    <property type="match status" value="1"/>
</dbReference>
<comment type="caution">
    <text evidence="4">The sequence shown here is derived from an EMBL/GenBank/DDBJ whole genome shotgun (WGS) entry which is preliminary data.</text>
</comment>
<dbReference type="InterPro" id="IPR000014">
    <property type="entry name" value="PAS"/>
</dbReference>
<dbReference type="PROSITE" id="PS50887">
    <property type="entry name" value="GGDEF"/>
    <property type="match status" value="1"/>
</dbReference>
<feature type="transmembrane region" description="Helical" evidence="1">
    <location>
        <begin position="67"/>
        <end position="87"/>
    </location>
</feature>
<keyword evidence="5" id="KW-1185">Reference proteome</keyword>
<dbReference type="SUPFAM" id="SSF55785">
    <property type="entry name" value="PYP-like sensor domain (PAS domain)"/>
    <property type="match status" value="1"/>
</dbReference>
<dbReference type="InterPro" id="IPR043128">
    <property type="entry name" value="Rev_trsase/Diguanyl_cyclase"/>
</dbReference>
<feature type="domain" description="GGDEF" evidence="3">
    <location>
        <begin position="476"/>
        <end position="605"/>
    </location>
</feature>
<dbReference type="InterPro" id="IPR029787">
    <property type="entry name" value="Nucleotide_cyclase"/>
</dbReference>
<keyword evidence="1" id="KW-0812">Transmembrane</keyword>
<evidence type="ECO:0000313" key="5">
    <source>
        <dbReference type="Proteomes" id="UP000470470"/>
    </source>
</evidence>
<feature type="transmembrane region" description="Helical" evidence="1">
    <location>
        <begin position="194"/>
        <end position="213"/>
    </location>
</feature>
<dbReference type="CDD" id="cd01949">
    <property type="entry name" value="GGDEF"/>
    <property type="match status" value="1"/>
</dbReference>
<reference evidence="4 5" key="1">
    <citation type="submission" date="2020-02" db="EMBL/GenBank/DDBJ databases">
        <title>The whole genome sequence of CPCC 205119.</title>
        <authorList>
            <person name="Jiang Z."/>
        </authorList>
    </citation>
    <scope>NUCLEOTIDE SEQUENCE [LARGE SCALE GENOMIC DNA]</scope>
    <source>
        <strain evidence="4 5">CPCC 205119</strain>
    </source>
</reference>
<keyword evidence="1" id="KW-0472">Membrane</keyword>
<dbReference type="EMBL" id="JAAGWK010000020">
    <property type="protein sequence ID" value="NEL55090.1"/>
    <property type="molecule type" value="Genomic_DNA"/>
</dbReference>
<dbReference type="SMART" id="SM00091">
    <property type="entry name" value="PAS"/>
    <property type="match status" value="1"/>
</dbReference>
<dbReference type="InterPro" id="IPR035965">
    <property type="entry name" value="PAS-like_dom_sf"/>
</dbReference>
<dbReference type="Pfam" id="PF08448">
    <property type="entry name" value="PAS_4"/>
    <property type="match status" value="1"/>
</dbReference>
<dbReference type="NCBIfam" id="TIGR00254">
    <property type="entry name" value="GGDEF"/>
    <property type="match status" value="1"/>
</dbReference>
<organism evidence="4 5">
    <name type="scientific">Goekera deserti</name>
    <dbReference type="NCBI Taxonomy" id="2497753"/>
    <lineage>
        <taxon>Bacteria</taxon>
        <taxon>Bacillati</taxon>
        <taxon>Actinomycetota</taxon>
        <taxon>Actinomycetes</taxon>
        <taxon>Geodermatophilales</taxon>
        <taxon>Geodermatophilaceae</taxon>
        <taxon>Goekera</taxon>
    </lineage>
</organism>
<feature type="transmembrane region" description="Helical" evidence="1">
    <location>
        <begin position="285"/>
        <end position="309"/>
    </location>
</feature>
<feature type="transmembrane region" description="Helical" evidence="1">
    <location>
        <begin position="126"/>
        <end position="144"/>
    </location>
</feature>
<dbReference type="Gene3D" id="3.30.450.20">
    <property type="entry name" value="PAS domain"/>
    <property type="match status" value="1"/>
</dbReference>
<dbReference type="InterPro" id="IPR000160">
    <property type="entry name" value="GGDEF_dom"/>
</dbReference>
<dbReference type="InterPro" id="IPR035919">
    <property type="entry name" value="EAL_sf"/>
</dbReference>
<protein>
    <submittedName>
        <fullName evidence="4">Diguanylate cyclase</fullName>
    </submittedName>
</protein>